<organism evidence="2 3">
    <name type="scientific">Mycolicibacterium fortuitum</name>
    <name type="common">Mycobacterium fortuitum</name>
    <dbReference type="NCBI Taxonomy" id="1766"/>
    <lineage>
        <taxon>Bacteria</taxon>
        <taxon>Bacillati</taxon>
        <taxon>Actinomycetota</taxon>
        <taxon>Actinomycetes</taxon>
        <taxon>Mycobacteriales</taxon>
        <taxon>Mycobacteriaceae</taxon>
        <taxon>Mycolicibacterium</taxon>
    </lineage>
</organism>
<dbReference type="Pfam" id="PF14501">
    <property type="entry name" value="HATPase_c_5"/>
    <property type="match status" value="1"/>
</dbReference>
<proteinExistence type="predicted"/>
<dbReference type="Proteomes" id="UP001186041">
    <property type="component" value="Unassembled WGS sequence"/>
</dbReference>
<dbReference type="AlphaFoldDB" id="A0AAE4V5Y0"/>
<reference evidence="2" key="1">
    <citation type="submission" date="2023-10" db="EMBL/GenBank/DDBJ databases">
        <title>Mycolicibacterium fortuitum clinical isolates causing pulmonary infections in humans.</title>
        <authorList>
            <person name="Mejia-Ponce P.M."/>
            <person name="Zenteno-Cuevas R."/>
            <person name="Licona-Cassani C."/>
        </authorList>
    </citation>
    <scope>NUCLEOTIDE SEQUENCE</scope>
    <source>
        <strain evidence="2">M8</strain>
    </source>
</reference>
<name>A0AAE4V5Y0_MYCFO</name>
<dbReference type="InterPro" id="IPR036890">
    <property type="entry name" value="HATPase_C_sf"/>
</dbReference>
<evidence type="ECO:0000313" key="2">
    <source>
        <dbReference type="EMBL" id="MDV7288797.1"/>
    </source>
</evidence>
<evidence type="ECO:0000313" key="3">
    <source>
        <dbReference type="Proteomes" id="UP001186041"/>
    </source>
</evidence>
<gene>
    <name evidence="2" type="ORF">R4485_01315</name>
</gene>
<evidence type="ECO:0000259" key="1">
    <source>
        <dbReference type="Pfam" id="PF14501"/>
    </source>
</evidence>
<dbReference type="Gene3D" id="3.30.565.10">
    <property type="entry name" value="Histidine kinase-like ATPase, C-terminal domain"/>
    <property type="match status" value="1"/>
</dbReference>
<dbReference type="SUPFAM" id="SSF55874">
    <property type="entry name" value="ATPase domain of HSP90 chaperone/DNA topoisomerase II/histidine kinase"/>
    <property type="match status" value="1"/>
</dbReference>
<dbReference type="RefSeq" id="WP_317721529.1">
    <property type="nucleotide sequence ID" value="NZ_JAWLVK010000001.1"/>
</dbReference>
<accession>A0AAE4V5Y0</accession>
<dbReference type="EMBL" id="JAWLVV010000001">
    <property type="protein sequence ID" value="MDV7288797.1"/>
    <property type="molecule type" value="Genomic_DNA"/>
</dbReference>
<feature type="domain" description="Sensor histidine kinase NatK-like C-terminal" evidence="1">
    <location>
        <begin position="188"/>
        <end position="274"/>
    </location>
</feature>
<comment type="caution">
    <text evidence="2">The sequence shown here is derived from an EMBL/GenBank/DDBJ whole genome shotgun (WGS) entry which is preliminary data.</text>
</comment>
<sequence>MNEDEFLRKLASELPSERMSAVQWAVEENLDPKFRSRLIEAAAHEGVPRIRRAIGVALRRIDDKEAQTQHSIENPTDRDADTTVILEELSGIIRHEMQPAIGWVRYSANKELAEFDSSATNSAIEALRRRVEGLSSLAAAHRLPQRQQVSLSEIVSACISDEYPSSMFALEFPEEPSDGIFTDPGLLTLILTNAVHNAVDAARELDTSEGQILIATNVGDSRFWITIRNRFLGTTFDYTKISATGRTSKRGHRGLGTRIIELASSRLGYDFDLSASGGTVTFSLRGSRFA</sequence>
<protein>
    <submittedName>
        <fullName evidence="2">GHKL domain-containing protein</fullName>
    </submittedName>
</protein>
<dbReference type="InterPro" id="IPR032834">
    <property type="entry name" value="NatK-like_C"/>
</dbReference>